<dbReference type="Gene3D" id="3.40.50.2020">
    <property type="match status" value="1"/>
</dbReference>
<sequence length="157" mass="18128">MSFDRAQGKARHPRCAICKNVHYTYTREATWRDLKRLAGKVRRSKAYQKRQIKNIYGIPSGGLIPAWVLGGLLNLPLIFDKAGIGPHTLVVDDIADSGKTLIILKPFHVAVLWYRPATCLIPCDELFWERLKSERLGWIEFFWETRKTTHLSVHKET</sequence>
<reference evidence="1 2" key="1">
    <citation type="journal article" date="2016" name="Nat. Commun.">
        <title>Thousands of microbial genomes shed light on interconnected biogeochemical processes in an aquifer system.</title>
        <authorList>
            <person name="Anantharaman K."/>
            <person name="Brown C.T."/>
            <person name="Hug L.A."/>
            <person name="Sharon I."/>
            <person name="Castelle C.J."/>
            <person name="Probst A.J."/>
            <person name="Thomas B.C."/>
            <person name="Singh A."/>
            <person name="Wilkins M.J."/>
            <person name="Karaoz U."/>
            <person name="Brodie E.L."/>
            <person name="Williams K.H."/>
            <person name="Hubbard S.S."/>
            <person name="Banfield J.F."/>
        </authorList>
    </citation>
    <scope>NUCLEOTIDE SEQUENCE [LARGE SCALE GENOMIC DNA]</scope>
</reference>
<dbReference type="STRING" id="1802362.A2806_00365"/>
<proteinExistence type="predicted"/>
<dbReference type="SUPFAM" id="SSF53271">
    <property type="entry name" value="PRTase-like"/>
    <property type="match status" value="1"/>
</dbReference>
<protein>
    <recommendedName>
        <fullName evidence="3">Phosphoribosyltransferase domain-containing protein</fullName>
    </recommendedName>
</protein>
<organism evidence="1 2">
    <name type="scientific">Candidatus Terrybacteria bacterium RIFCSPHIGHO2_01_FULL_48_17</name>
    <dbReference type="NCBI Taxonomy" id="1802362"/>
    <lineage>
        <taxon>Bacteria</taxon>
        <taxon>Candidatus Terryibacteriota</taxon>
    </lineage>
</organism>
<dbReference type="Proteomes" id="UP000177629">
    <property type="component" value="Unassembled WGS sequence"/>
</dbReference>
<dbReference type="AlphaFoldDB" id="A0A1G2PLG3"/>
<comment type="caution">
    <text evidence="1">The sequence shown here is derived from an EMBL/GenBank/DDBJ whole genome shotgun (WGS) entry which is preliminary data.</text>
</comment>
<evidence type="ECO:0000313" key="1">
    <source>
        <dbReference type="EMBL" id="OHA48599.1"/>
    </source>
</evidence>
<gene>
    <name evidence="1" type="ORF">A2806_00365</name>
</gene>
<name>A0A1G2PLG3_9BACT</name>
<dbReference type="EMBL" id="MHSS01000005">
    <property type="protein sequence ID" value="OHA48599.1"/>
    <property type="molecule type" value="Genomic_DNA"/>
</dbReference>
<dbReference type="InterPro" id="IPR000836">
    <property type="entry name" value="PRTase_dom"/>
</dbReference>
<accession>A0A1G2PLG3</accession>
<evidence type="ECO:0008006" key="3">
    <source>
        <dbReference type="Google" id="ProtNLM"/>
    </source>
</evidence>
<dbReference type="InterPro" id="IPR029057">
    <property type="entry name" value="PRTase-like"/>
</dbReference>
<dbReference type="CDD" id="cd06223">
    <property type="entry name" value="PRTases_typeI"/>
    <property type="match status" value="1"/>
</dbReference>
<evidence type="ECO:0000313" key="2">
    <source>
        <dbReference type="Proteomes" id="UP000177629"/>
    </source>
</evidence>